<feature type="compositionally biased region" description="Polar residues" evidence="1">
    <location>
        <begin position="1010"/>
        <end position="1029"/>
    </location>
</feature>
<feature type="compositionally biased region" description="Acidic residues" evidence="1">
    <location>
        <begin position="751"/>
        <end position="769"/>
    </location>
</feature>
<proteinExistence type="predicted"/>
<name>A0A553PHS9_TIGCA</name>
<evidence type="ECO:0000313" key="3">
    <source>
        <dbReference type="Proteomes" id="UP000318571"/>
    </source>
</evidence>
<dbReference type="STRING" id="6832.A0A553PHS9"/>
<organism evidence="2 3">
    <name type="scientific">Tigriopus californicus</name>
    <name type="common">Marine copepod</name>
    <dbReference type="NCBI Taxonomy" id="6832"/>
    <lineage>
        <taxon>Eukaryota</taxon>
        <taxon>Metazoa</taxon>
        <taxon>Ecdysozoa</taxon>
        <taxon>Arthropoda</taxon>
        <taxon>Crustacea</taxon>
        <taxon>Multicrustacea</taxon>
        <taxon>Hexanauplia</taxon>
        <taxon>Copepoda</taxon>
        <taxon>Harpacticoida</taxon>
        <taxon>Harpacticidae</taxon>
        <taxon>Tigriopus</taxon>
    </lineage>
</organism>
<reference evidence="2 3" key="1">
    <citation type="journal article" date="2018" name="Nat. Ecol. Evol.">
        <title>Genomic signatures of mitonuclear coevolution across populations of Tigriopus californicus.</title>
        <authorList>
            <person name="Barreto F.S."/>
            <person name="Watson E.T."/>
            <person name="Lima T.G."/>
            <person name="Willett C.S."/>
            <person name="Edmands S."/>
            <person name="Li W."/>
            <person name="Burton R.S."/>
        </authorList>
    </citation>
    <scope>NUCLEOTIDE SEQUENCE [LARGE SCALE GENOMIC DNA]</scope>
    <source>
        <strain evidence="2 3">San Diego</strain>
    </source>
</reference>
<feature type="region of interest" description="Disordered" evidence="1">
    <location>
        <begin position="226"/>
        <end position="297"/>
    </location>
</feature>
<dbReference type="OMA" id="TNCMASE"/>
<keyword evidence="3" id="KW-1185">Reference proteome</keyword>
<comment type="caution">
    <text evidence="2">The sequence shown here is derived from an EMBL/GenBank/DDBJ whole genome shotgun (WGS) entry which is preliminary data.</text>
</comment>
<sequence length="1087" mass="120359">MGSSEALSRETSTRLSTLFHVGVPGGSLLSLDAQSRWVLIHGILQAYDSSWKLPDWPVIVGHKSESLPWPTSVVPDGPNGNPKDDWLSRKKDMAEIKRWITLLNVGHLLPKKFEFEDDMKFIHFVGTLMDKIGATLGTTKLMANVRVIVKKQARSNALQIGGKTNRDHLNRISTNSVVKSEDESDPLDKENVVPVANSVTSEDEDNDDPLANIIPSGLQLPRTPMVRSTSFQSELSEEETEDEKPLVLEEESMNEKCDDRANEKESPKNLIPTGKEIPRTPYVNPYRPMPDEDEVSTEDEKIIPAHAFNETFDAKADEIVRAADDDNLTELDEKLNVPVTQCPSDGLLDQTFDVVEGKPKLATKDDSKTAVSKQVKPTKSRKKPSKVQVKKPDHLKVPTTDTNNGDEQTDSPFFKHDGKPCVKSAPEVKSANVEPGTNTTELQNEDQDAKATSEKAAEMPLTKLPRESKRKGKGAPSQDNVDGVSNPVTETSEEKTDIDTDKGEAKKGRRLRVPKPAVNEQEENAKSVKPTKKEKEALMKVETNEPSKVEPENVKKGRKPKTVPAVVETEEPIEPLEPGSKSAPKAKRDTKKTVKTSLESEEPEVIKEIDTKKRGIKRGQKSAQDEESEVIETKKKTRSMKNKGKATEEPAALVVECMDDEDPVEEKEDEPVPTKKGRNPRAKAQTKDNISPKVKKQLSKKVKDKATKDLDTEQCYDLSEPKVEKLRKTRGKKTQSTQKEEVAENPKFASDDEPQEEKEEAMDADLEEDQNMKIKPKEKKGRKGKVETAQSQDEAGQLVEEKMSKRRKVKAKPSDHIESKVVEKPNRGSKKAHPEKAVECSPNLVEDNEDEKEVSFKEKPSTKRGARTKIMKPQEKSEDKGTGPVPKKAAKKRRASSLNSTQTREHLKLALLKAKEAEDALNNGGPSPPKVKMTRKKGTAKTSSSAPISDQSSDKGGGLSKTGAVSGQAIKEESREQKLELLDRLFDRKKQKGVGKTNNKDVNLEEPTTKLGNTKKSAKSANPDNTIQESLDELVVPSSASMDVNDGLCSTSKVEKGRKASKKIKKSDQEAEVPSPTKTARKHSKKK</sequence>
<feature type="compositionally biased region" description="Basic and acidic residues" evidence="1">
    <location>
        <begin position="492"/>
        <end position="506"/>
    </location>
</feature>
<dbReference type="Proteomes" id="UP000318571">
    <property type="component" value="Chromosome 5"/>
</dbReference>
<feature type="compositionally biased region" description="Basic residues" evidence="1">
    <location>
        <begin position="584"/>
        <end position="594"/>
    </location>
</feature>
<feature type="compositionally biased region" description="Basic and acidic residues" evidence="1">
    <location>
        <begin position="243"/>
        <end position="267"/>
    </location>
</feature>
<protein>
    <submittedName>
        <fullName evidence="2">Uncharacterized protein</fullName>
    </submittedName>
</protein>
<evidence type="ECO:0000256" key="1">
    <source>
        <dbReference type="SAM" id="MobiDB-lite"/>
    </source>
</evidence>
<feature type="compositionally biased region" description="Basic residues" evidence="1">
    <location>
        <begin position="774"/>
        <end position="783"/>
    </location>
</feature>
<feature type="compositionally biased region" description="Basic and acidic residues" evidence="1">
    <location>
        <begin position="359"/>
        <end position="368"/>
    </location>
</feature>
<feature type="compositionally biased region" description="Basic residues" evidence="1">
    <location>
        <begin position="376"/>
        <end position="389"/>
    </location>
</feature>
<feature type="compositionally biased region" description="Basic and acidic residues" evidence="1">
    <location>
        <begin position="812"/>
        <end position="838"/>
    </location>
</feature>
<feature type="compositionally biased region" description="Basic and acidic residues" evidence="1">
    <location>
        <begin position="903"/>
        <end position="918"/>
    </location>
</feature>
<feature type="compositionally biased region" description="Acidic residues" evidence="1">
    <location>
        <begin position="657"/>
        <end position="671"/>
    </location>
</feature>
<feature type="region of interest" description="Disordered" evidence="1">
    <location>
        <begin position="359"/>
        <end position="1087"/>
    </location>
</feature>
<gene>
    <name evidence="2" type="ORF">TCAL_10567</name>
</gene>
<dbReference type="AlphaFoldDB" id="A0A553PHS9"/>
<feature type="compositionally biased region" description="Basic and acidic residues" evidence="1">
    <location>
        <begin position="447"/>
        <end position="457"/>
    </location>
</feature>
<evidence type="ECO:0000313" key="2">
    <source>
        <dbReference type="EMBL" id="TRY77225.1"/>
    </source>
</evidence>
<feature type="compositionally biased region" description="Basic and acidic residues" evidence="1">
    <location>
        <begin position="523"/>
        <end position="555"/>
    </location>
</feature>
<feature type="compositionally biased region" description="Basic and acidic residues" evidence="1">
    <location>
        <begin position="970"/>
        <end position="988"/>
    </location>
</feature>
<feature type="compositionally biased region" description="Basic and acidic residues" evidence="1">
    <location>
        <begin position="872"/>
        <end position="881"/>
    </location>
</feature>
<feature type="compositionally biased region" description="Basic and acidic residues" evidence="1">
    <location>
        <begin position="604"/>
        <end position="613"/>
    </location>
</feature>
<feature type="compositionally biased region" description="Basic residues" evidence="1">
    <location>
        <begin position="693"/>
        <end position="703"/>
    </location>
</feature>
<feature type="compositionally biased region" description="Polar residues" evidence="1">
    <location>
        <begin position="1038"/>
        <end position="1052"/>
    </location>
</feature>
<dbReference type="EMBL" id="VCGU01000004">
    <property type="protein sequence ID" value="TRY77225.1"/>
    <property type="molecule type" value="Genomic_DNA"/>
</dbReference>
<feature type="compositionally biased region" description="Basic residues" evidence="1">
    <location>
        <begin position="635"/>
        <end position="644"/>
    </location>
</feature>
<accession>A0A553PHS9</accession>